<dbReference type="CDD" id="cd13123">
    <property type="entry name" value="MATE_MurJ_like"/>
    <property type="match status" value="1"/>
</dbReference>
<feature type="transmembrane region" description="Helical" evidence="8">
    <location>
        <begin position="466"/>
        <end position="484"/>
    </location>
</feature>
<dbReference type="PIRSF" id="PIRSF002869">
    <property type="entry name" value="MviN"/>
    <property type="match status" value="1"/>
</dbReference>
<name>A0A6H2GVF4_9BACL</name>
<protein>
    <recommendedName>
        <fullName evidence="8">Probable lipid II flippase MurJ</fullName>
    </recommendedName>
</protein>
<dbReference type="Proteomes" id="UP000502136">
    <property type="component" value="Chromosome"/>
</dbReference>
<evidence type="ECO:0000256" key="9">
    <source>
        <dbReference type="PIRNR" id="PIRNR002869"/>
    </source>
</evidence>
<feature type="transmembrane region" description="Helical" evidence="8">
    <location>
        <begin position="375"/>
        <end position="395"/>
    </location>
</feature>
<dbReference type="KEGG" id="palr:HGI30_05825"/>
<evidence type="ECO:0000256" key="7">
    <source>
        <dbReference type="ARBA" id="ARBA00023136"/>
    </source>
</evidence>
<feature type="transmembrane region" description="Helical" evidence="8">
    <location>
        <begin position="401"/>
        <end position="422"/>
    </location>
</feature>
<dbReference type="EMBL" id="CP051428">
    <property type="protein sequence ID" value="QJC51128.1"/>
    <property type="molecule type" value="Genomic_DNA"/>
</dbReference>
<evidence type="ECO:0000313" key="11">
    <source>
        <dbReference type="Proteomes" id="UP000502136"/>
    </source>
</evidence>
<organism evidence="10 11">
    <name type="scientific">Paenibacillus albicereus</name>
    <dbReference type="NCBI Taxonomy" id="2726185"/>
    <lineage>
        <taxon>Bacteria</taxon>
        <taxon>Bacillati</taxon>
        <taxon>Bacillota</taxon>
        <taxon>Bacilli</taxon>
        <taxon>Bacillales</taxon>
        <taxon>Paenibacillaceae</taxon>
        <taxon>Paenibacillus</taxon>
    </lineage>
</organism>
<accession>A0A6H2GVF4</accession>
<feature type="transmembrane region" description="Helical" evidence="8">
    <location>
        <begin position="343"/>
        <end position="363"/>
    </location>
</feature>
<dbReference type="GO" id="GO:0015648">
    <property type="term" value="F:lipid-linked peptidoglycan transporter activity"/>
    <property type="evidence" value="ECO:0007669"/>
    <property type="project" value="UniProtKB-UniRule"/>
</dbReference>
<sequence length="513" mass="57178">MKRLNEGFFNATILVIVFTLLGRALGFVREQIIAGYYGTSLTADVFVTAFTLPQYISNIFGGVITIAFIPLFLEKKNEKSNELASNFSLDFFFLLLKILIVYAIIAVASSSWIIDKMFFASSSATFYIYFLMIPVTLFMTLSLFFSAYLNAQKSFIVPTLSPLVMSVFFIFGVIIFPININSLVWSSLISAFIALAFIVIYSKRAGFNYNRTSGFEKKDYKNISTIAFPMAVGSIFLQSTTVIDKFFAKQLPEGSIAALNYAFKLTQLPSGIFATAISTLIFPTLAVLASQKNEKGAFLILNKGIRLTLFITLPAIIILLLFSKSITELLFERGAFNSAATQITSNAVVIYSIGILGTSLTMLISRYFYARKNTWIPVSTNVGATLLNVLFSFILVERMGYLGLATSYSISVSLNFVALAAIYGIKQRKFISVSNFKDYSKIVVSSCLTYTLFSLVLKLNKMDLNTLLLFILIIMVCVVYFVLCRVMKTEESIKVTLKLSEFIKRSSQKVLSN</sequence>
<keyword evidence="3 8" id="KW-0812">Transmembrane</keyword>
<keyword evidence="2 8" id="KW-1003">Cell membrane</keyword>
<feature type="transmembrane region" description="Helical" evidence="8">
    <location>
        <begin position="155"/>
        <end position="178"/>
    </location>
</feature>
<dbReference type="HAMAP" id="MF_02078">
    <property type="entry name" value="MurJ_MviN"/>
    <property type="match status" value="1"/>
</dbReference>
<comment type="similarity">
    <text evidence="8 9">Belongs to the MurJ/MviN family.</text>
</comment>
<dbReference type="PANTHER" id="PTHR47019:SF1">
    <property type="entry name" value="LIPID II FLIPPASE MURJ"/>
    <property type="match status" value="1"/>
</dbReference>
<feature type="transmembrane region" description="Helical" evidence="8">
    <location>
        <begin position="223"/>
        <end position="248"/>
    </location>
</feature>
<dbReference type="AlphaFoldDB" id="A0A6H2GVF4"/>
<dbReference type="UniPathway" id="UPA00219"/>
<keyword evidence="8 9" id="KW-0961">Cell wall biogenesis/degradation</keyword>
<gene>
    <name evidence="8 10" type="primary">murJ</name>
    <name evidence="10" type="ORF">HGI30_05825</name>
</gene>
<dbReference type="GO" id="GO:0008360">
    <property type="term" value="P:regulation of cell shape"/>
    <property type="evidence" value="ECO:0007669"/>
    <property type="project" value="UniProtKB-UniRule"/>
</dbReference>
<evidence type="ECO:0000256" key="4">
    <source>
        <dbReference type="ARBA" id="ARBA00022960"/>
    </source>
</evidence>
<evidence type="ECO:0000256" key="3">
    <source>
        <dbReference type="ARBA" id="ARBA00022692"/>
    </source>
</evidence>
<dbReference type="Pfam" id="PF03023">
    <property type="entry name" value="MurJ"/>
    <property type="match status" value="1"/>
</dbReference>
<dbReference type="GO" id="GO:0071555">
    <property type="term" value="P:cell wall organization"/>
    <property type="evidence" value="ECO:0007669"/>
    <property type="project" value="UniProtKB-UniRule"/>
</dbReference>
<dbReference type="GO" id="GO:0034204">
    <property type="term" value="P:lipid translocation"/>
    <property type="evidence" value="ECO:0007669"/>
    <property type="project" value="TreeGrafter"/>
</dbReference>
<keyword evidence="11" id="KW-1185">Reference proteome</keyword>
<comment type="pathway">
    <text evidence="8">Cell wall biogenesis; peptidoglycan biosynthesis.</text>
</comment>
<evidence type="ECO:0000256" key="5">
    <source>
        <dbReference type="ARBA" id="ARBA00022984"/>
    </source>
</evidence>
<feature type="transmembrane region" description="Helical" evidence="8">
    <location>
        <begin position="126"/>
        <end position="148"/>
    </location>
</feature>
<feature type="transmembrane region" description="Helical" evidence="8">
    <location>
        <begin position="94"/>
        <end position="114"/>
    </location>
</feature>
<evidence type="ECO:0000256" key="1">
    <source>
        <dbReference type="ARBA" id="ARBA00004651"/>
    </source>
</evidence>
<keyword evidence="6 8" id="KW-1133">Transmembrane helix</keyword>
<keyword evidence="8 9" id="KW-0813">Transport</keyword>
<feature type="transmembrane region" description="Helical" evidence="8">
    <location>
        <begin position="268"/>
        <end position="288"/>
    </location>
</feature>
<reference evidence="10 11" key="1">
    <citation type="submission" date="2020-04" db="EMBL/GenBank/DDBJ databases">
        <title>Novel Paenibacillus strain UniB2 isolated from commercial digestive syrup.</title>
        <authorList>
            <person name="Thorat V."/>
            <person name="Kirdat K."/>
            <person name="Tiwarekar B."/>
            <person name="Yadav A."/>
        </authorList>
    </citation>
    <scope>NUCLEOTIDE SEQUENCE [LARGE SCALE GENOMIC DNA]</scope>
    <source>
        <strain evidence="10 11">UniB2</strain>
    </source>
</reference>
<keyword evidence="4 8" id="KW-0133">Cell shape</keyword>
<evidence type="ECO:0000256" key="8">
    <source>
        <dbReference type="HAMAP-Rule" id="MF_02078"/>
    </source>
</evidence>
<evidence type="ECO:0000313" key="10">
    <source>
        <dbReference type="EMBL" id="QJC51128.1"/>
    </source>
</evidence>
<dbReference type="GO" id="GO:0009252">
    <property type="term" value="P:peptidoglycan biosynthetic process"/>
    <property type="evidence" value="ECO:0007669"/>
    <property type="project" value="UniProtKB-UniRule"/>
</dbReference>
<dbReference type="PRINTS" id="PR01806">
    <property type="entry name" value="VIRFACTRMVIN"/>
</dbReference>
<feature type="transmembrane region" description="Helical" evidence="8">
    <location>
        <begin position="55"/>
        <end position="73"/>
    </location>
</feature>
<dbReference type="PANTHER" id="PTHR47019">
    <property type="entry name" value="LIPID II FLIPPASE MURJ"/>
    <property type="match status" value="1"/>
</dbReference>
<evidence type="ECO:0000256" key="2">
    <source>
        <dbReference type="ARBA" id="ARBA00022475"/>
    </source>
</evidence>
<feature type="transmembrane region" description="Helical" evidence="8">
    <location>
        <begin position="184"/>
        <end position="202"/>
    </location>
</feature>
<dbReference type="InterPro" id="IPR051050">
    <property type="entry name" value="Lipid_II_flippase_MurJ/MviN"/>
</dbReference>
<dbReference type="NCBIfam" id="TIGR01695">
    <property type="entry name" value="murJ_mviN"/>
    <property type="match status" value="1"/>
</dbReference>
<keyword evidence="7 8" id="KW-0472">Membrane</keyword>
<proteinExistence type="inferred from homology"/>
<comment type="function">
    <text evidence="8 9">Involved in peptidoglycan biosynthesis. Transports lipid-linked peptidoglycan precursors from the inner to the outer leaflet of the cytoplasmic membrane.</text>
</comment>
<feature type="transmembrane region" description="Helical" evidence="8">
    <location>
        <begin position="442"/>
        <end position="460"/>
    </location>
</feature>
<dbReference type="RefSeq" id="WP_168906782.1">
    <property type="nucleotide sequence ID" value="NZ_CP051428.1"/>
</dbReference>
<evidence type="ECO:0000256" key="6">
    <source>
        <dbReference type="ARBA" id="ARBA00022989"/>
    </source>
</evidence>
<keyword evidence="5 8" id="KW-0573">Peptidoglycan synthesis</keyword>
<feature type="transmembrane region" description="Helical" evidence="8">
    <location>
        <begin position="300"/>
        <end position="323"/>
    </location>
</feature>
<comment type="subcellular location">
    <subcellularLocation>
        <location evidence="1 8">Cell membrane</location>
        <topology evidence="1 8">Multi-pass membrane protein</topology>
    </subcellularLocation>
</comment>
<dbReference type="GO" id="GO:0005886">
    <property type="term" value="C:plasma membrane"/>
    <property type="evidence" value="ECO:0007669"/>
    <property type="project" value="UniProtKB-SubCell"/>
</dbReference>
<dbReference type="InterPro" id="IPR004268">
    <property type="entry name" value="MurJ"/>
</dbReference>